<dbReference type="Proteomes" id="UP001208771">
    <property type="component" value="Unassembled WGS sequence"/>
</dbReference>
<proteinExistence type="predicted"/>
<dbReference type="Pfam" id="PF01814">
    <property type="entry name" value="Hemerythrin"/>
    <property type="match status" value="1"/>
</dbReference>
<evidence type="ECO:0000259" key="1">
    <source>
        <dbReference type="Pfam" id="PF01814"/>
    </source>
</evidence>
<accession>A0AAE3N392</accession>
<protein>
    <submittedName>
        <fullName evidence="2">Hemerythrin domain-containing protein</fullName>
    </submittedName>
</protein>
<comment type="caution">
    <text evidence="2">The sequence shown here is derived from an EMBL/GenBank/DDBJ whole genome shotgun (WGS) entry which is preliminary data.</text>
</comment>
<name>A0AAE3N392_9HYPH</name>
<sequence length="174" mass="19691">MHIVGTFQNFCCSANGIADLDHKASNGFTLRWLNAAYREQLALCDALEEIADSLPANVNRQKCIYAAKALGPAIRNQHLYEENVLFPWLAGRPGAEKTLEETLSRLKYEHFEDECFAEELTDALLRLGAGAPVNMEAVGYMLRGFFEGLRRHIAFERDHLLRNLPEDTTVSRHQ</sequence>
<feature type="domain" description="Hemerythrin-like" evidence="1">
    <location>
        <begin position="38"/>
        <end position="162"/>
    </location>
</feature>
<keyword evidence="3" id="KW-1185">Reference proteome</keyword>
<dbReference type="AlphaFoldDB" id="A0AAE3N392"/>
<dbReference type="InterPro" id="IPR012312">
    <property type="entry name" value="Hemerythrin-like"/>
</dbReference>
<dbReference type="RefSeq" id="WP_306413284.1">
    <property type="nucleotide sequence ID" value="NZ_JANFPI010000011.1"/>
</dbReference>
<evidence type="ECO:0000313" key="3">
    <source>
        <dbReference type="Proteomes" id="UP001208771"/>
    </source>
</evidence>
<evidence type="ECO:0000313" key="2">
    <source>
        <dbReference type="EMBL" id="MCX8999784.1"/>
    </source>
</evidence>
<organism evidence="2 3">
    <name type="scientific">Ectorhizobium quercum</name>
    <dbReference type="NCBI Taxonomy" id="2965071"/>
    <lineage>
        <taxon>Bacteria</taxon>
        <taxon>Pseudomonadati</taxon>
        <taxon>Pseudomonadota</taxon>
        <taxon>Alphaproteobacteria</taxon>
        <taxon>Hyphomicrobiales</taxon>
        <taxon>Rhizobiaceae</taxon>
        <taxon>Ectorhizobium</taxon>
    </lineage>
</organism>
<dbReference type="EMBL" id="JANFPI010000011">
    <property type="protein sequence ID" value="MCX8999784.1"/>
    <property type="molecule type" value="Genomic_DNA"/>
</dbReference>
<dbReference type="Gene3D" id="1.20.120.520">
    <property type="entry name" value="nmb1532 protein domain like"/>
    <property type="match status" value="1"/>
</dbReference>
<gene>
    <name evidence="2" type="ORF">NOF55_22015</name>
</gene>
<reference evidence="2" key="1">
    <citation type="submission" date="2022-07" db="EMBL/GenBank/DDBJ databases">
        <title>Ectorhizobium quercum gen.nov., sp. nov.</title>
        <authorList>
            <person name="Ma T."/>
            <person name="Li Y."/>
        </authorList>
    </citation>
    <scope>NUCLEOTIDE SEQUENCE</scope>
    <source>
        <strain evidence="2">BDR2-2</strain>
    </source>
</reference>